<protein>
    <submittedName>
        <fullName evidence="2">Uncharacterized protein</fullName>
    </submittedName>
</protein>
<keyword evidence="1" id="KW-1133">Transmembrane helix</keyword>
<dbReference type="RefSeq" id="WP_148598247.1">
    <property type="nucleotide sequence ID" value="NZ_CP042997.1"/>
</dbReference>
<sequence length="87" mass="9648">MHRRFVTMRGEDGGRVTISRPSLDRWWRSPDCVPAARLARPAGYSPATDAEARDHRRRSLARVLATMAILWAAVGAVLAILWALVPA</sequence>
<feature type="transmembrane region" description="Helical" evidence="1">
    <location>
        <begin position="63"/>
        <end position="85"/>
    </location>
</feature>
<dbReference type="AlphaFoldDB" id="A0A5B9WDZ0"/>
<reference evidence="2 3" key="1">
    <citation type="submission" date="2019-08" db="EMBL/GenBank/DDBJ databases">
        <title>Deep-cultivation of Planctomycetes and their phenomic and genomic characterization uncovers novel biology.</title>
        <authorList>
            <person name="Wiegand S."/>
            <person name="Jogler M."/>
            <person name="Boedeker C."/>
            <person name="Pinto D."/>
            <person name="Vollmers J."/>
            <person name="Rivas-Marin E."/>
            <person name="Kohn T."/>
            <person name="Peeters S.H."/>
            <person name="Heuer A."/>
            <person name="Rast P."/>
            <person name="Oberbeckmann S."/>
            <person name="Bunk B."/>
            <person name="Jeske O."/>
            <person name="Meyerdierks A."/>
            <person name="Storesund J.E."/>
            <person name="Kallscheuer N."/>
            <person name="Luecker S."/>
            <person name="Lage O.M."/>
            <person name="Pohl T."/>
            <person name="Merkel B.J."/>
            <person name="Hornburger P."/>
            <person name="Mueller R.-W."/>
            <person name="Bruemmer F."/>
            <person name="Labrenz M."/>
            <person name="Spormann A.M."/>
            <person name="Op den Camp H."/>
            <person name="Overmann J."/>
            <person name="Amann R."/>
            <person name="Jetten M.S.M."/>
            <person name="Mascher T."/>
            <person name="Medema M.H."/>
            <person name="Devos D.P."/>
            <person name="Kaster A.-K."/>
            <person name="Ovreas L."/>
            <person name="Rohde M."/>
            <person name="Galperin M.Y."/>
            <person name="Jogler C."/>
        </authorList>
    </citation>
    <scope>NUCLEOTIDE SEQUENCE [LARGE SCALE GENOMIC DNA]</scope>
    <source>
        <strain evidence="2 3">OJF2</strain>
    </source>
</reference>
<evidence type="ECO:0000256" key="1">
    <source>
        <dbReference type="SAM" id="Phobius"/>
    </source>
</evidence>
<gene>
    <name evidence="2" type="ORF">OJF2_74660</name>
</gene>
<organism evidence="2 3">
    <name type="scientific">Aquisphaera giovannonii</name>
    <dbReference type="NCBI Taxonomy" id="406548"/>
    <lineage>
        <taxon>Bacteria</taxon>
        <taxon>Pseudomonadati</taxon>
        <taxon>Planctomycetota</taxon>
        <taxon>Planctomycetia</taxon>
        <taxon>Isosphaerales</taxon>
        <taxon>Isosphaeraceae</taxon>
        <taxon>Aquisphaera</taxon>
    </lineage>
</organism>
<dbReference type="EMBL" id="CP042997">
    <property type="protein sequence ID" value="QEH38856.1"/>
    <property type="molecule type" value="Genomic_DNA"/>
</dbReference>
<keyword evidence="1" id="KW-0472">Membrane</keyword>
<name>A0A5B9WDZ0_9BACT</name>
<dbReference type="KEGG" id="agv:OJF2_74660"/>
<evidence type="ECO:0000313" key="2">
    <source>
        <dbReference type="EMBL" id="QEH38856.1"/>
    </source>
</evidence>
<accession>A0A5B9WDZ0</accession>
<keyword evidence="3" id="KW-1185">Reference proteome</keyword>
<dbReference type="Proteomes" id="UP000324233">
    <property type="component" value="Chromosome"/>
</dbReference>
<evidence type="ECO:0000313" key="3">
    <source>
        <dbReference type="Proteomes" id="UP000324233"/>
    </source>
</evidence>
<keyword evidence="1" id="KW-0812">Transmembrane</keyword>
<proteinExistence type="predicted"/>